<accession>A0A1F6UVJ5</accession>
<dbReference type="GO" id="GO:0019843">
    <property type="term" value="F:rRNA binding"/>
    <property type="evidence" value="ECO:0007669"/>
    <property type="project" value="UniProtKB-UniRule"/>
</dbReference>
<evidence type="ECO:0000256" key="4">
    <source>
        <dbReference type="ARBA" id="ARBA00022980"/>
    </source>
</evidence>
<feature type="domain" description="KH type-2" evidence="10">
    <location>
        <begin position="39"/>
        <end position="114"/>
    </location>
</feature>
<dbReference type="Pfam" id="PF00189">
    <property type="entry name" value="Ribosomal_S3_C"/>
    <property type="match status" value="1"/>
</dbReference>
<dbReference type="GO" id="GO:0006412">
    <property type="term" value="P:translation"/>
    <property type="evidence" value="ECO:0007669"/>
    <property type="project" value="UniProtKB-UniRule"/>
</dbReference>
<name>A0A1F6UVJ5_9BACT</name>
<evidence type="ECO:0000256" key="1">
    <source>
        <dbReference type="ARBA" id="ARBA00010761"/>
    </source>
</evidence>
<dbReference type="Pfam" id="PF07650">
    <property type="entry name" value="KH_2"/>
    <property type="match status" value="1"/>
</dbReference>
<dbReference type="Gene3D" id="3.30.1140.32">
    <property type="entry name" value="Ribosomal protein S3, C-terminal domain"/>
    <property type="match status" value="1"/>
</dbReference>
<dbReference type="HAMAP" id="MF_01309_B">
    <property type="entry name" value="Ribosomal_uS3_B"/>
    <property type="match status" value="1"/>
</dbReference>
<gene>
    <name evidence="8" type="primary">rpsC</name>
    <name evidence="11" type="ORF">A2645_01525</name>
</gene>
<dbReference type="InterPro" id="IPR057258">
    <property type="entry name" value="Ribosomal_uS3"/>
</dbReference>
<dbReference type="InterPro" id="IPR009019">
    <property type="entry name" value="KH_sf_prok-type"/>
</dbReference>
<dbReference type="PROSITE" id="PS00548">
    <property type="entry name" value="RIBOSOMAL_S3"/>
    <property type="match status" value="1"/>
</dbReference>
<dbReference type="InterPro" id="IPR015946">
    <property type="entry name" value="KH_dom-like_a/b"/>
</dbReference>
<dbReference type="SMART" id="SM00322">
    <property type="entry name" value="KH"/>
    <property type="match status" value="1"/>
</dbReference>
<dbReference type="GO" id="GO:0003735">
    <property type="term" value="F:structural constituent of ribosome"/>
    <property type="evidence" value="ECO:0007669"/>
    <property type="project" value="InterPro"/>
</dbReference>
<dbReference type="InterPro" id="IPR001351">
    <property type="entry name" value="Ribosomal_uS3_C"/>
</dbReference>
<dbReference type="EMBL" id="MFTL01000021">
    <property type="protein sequence ID" value="OGI61372.1"/>
    <property type="molecule type" value="Genomic_DNA"/>
</dbReference>
<dbReference type="Proteomes" id="UP000182253">
    <property type="component" value="Unassembled WGS sequence"/>
</dbReference>
<dbReference type="InterPro" id="IPR005704">
    <property type="entry name" value="Ribosomal_uS3_bac-typ"/>
</dbReference>
<dbReference type="InterPro" id="IPR018280">
    <property type="entry name" value="Ribosomal_uS3_CS"/>
</dbReference>
<dbReference type="InterPro" id="IPR036419">
    <property type="entry name" value="Ribosomal_S3_C_sf"/>
</dbReference>
<evidence type="ECO:0000256" key="2">
    <source>
        <dbReference type="ARBA" id="ARBA00022730"/>
    </source>
</evidence>
<sequence length="217" mass="24875">MSKIVHPYSHRLGIIRGWRAHWFALPGKMAVFLKPDVLLRDYLENRLRGLFVANLEIERRQNYFKIIIHTSRPGAVIGRSGEAMAKLKEDIIKFMRHKKLTLPTELKIDVLEVADPEANAAIAAYMVAEGLEKRMPFRRVVKQVIEKIMATRGVKGARIALSGRIDGAEIARHEEIKRGSIPLQTIRADIDYKRERAHLPYGDLGIKVWVYKGEIFN</sequence>
<keyword evidence="4 8" id="KW-0689">Ribosomal protein</keyword>
<dbReference type="SUPFAM" id="SSF54814">
    <property type="entry name" value="Prokaryotic type KH domain (KH-domain type II)"/>
    <property type="match status" value="1"/>
</dbReference>
<keyword evidence="5 8" id="KW-0687">Ribonucleoprotein</keyword>
<dbReference type="FunFam" id="3.30.300.20:FF:000001">
    <property type="entry name" value="30S ribosomal protein S3"/>
    <property type="match status" value="1"/>
</dbReference>
<dbReference type="InterPro" id="IPR004087">
    <property type="entry name" value="KH_dom"/>
</dbReference>
<dbReference type="GO" id="GO:0003729">
    <property type="term" value="F:mRNA binding"/>
    <property type="evidence" value="ECO:0007669"/>
    <property type="project" value="UniProtKB-UniRule"/>
</dbReference>
<dbReference type="Gene3D" id="3.30.300.20">
    <property type="match status" value="1"/>
</dbReference>
<evidence type="ECO:0000256" key="6">
    <source>
        <dbReference type="ARBA" id="ARBA00024998"/>
    </source>
</evidence>
<proteinExistence type="inferred from homology"/>
<dbReference type="CDD" id="cd02412">
    <property type="entry name" value="KH-II_30S_S3"/>
    <property type="match status" value="1"/>
</dbReference>
<comment type="caution">
    <text evidence="11">The sequence shown here is derived from an EMBL/GenBank/DDBJ whole genome shotgun (WGS) entry which is preliminary data.</text>
</comment>
<dbReference type="SUPFAM" id="SSF54821">
    <property type="entry name" value="Ribosomal protein S3 C-terminal domain"/>
    <property type="match status" value="1"/>
</dbReference>
<evidence type="ECO:0000256" key="3">
    <source>
        <dbReference type="ARBA" id="ARBA00022884"/>
    </source>
</evidence>
<dbReference type="NCBIfam" id="TIGR01009">
    <property type="entry name" value="rpsC_bact"/>
    <property type="match status" value="1"/>
</dbReference>
<dbReference type="InterPro" id="IPR004044">
    <property type="entry name" value="KH_dom_type_2"/>
</dbReference>
<dbReference type="AlphaFoldDB" id="A0A1F6UVJ5"/>
<dbReference type="PANTHER" id="PTHR11760:SF19">
    <property type="entry name" value="SMALL RIBOSOMAL SUBUNIT PROTEIN US3C"/>
    <property type="match status" value="1"/>
</dbReference>
<evidence type="ECO:0000256" key="8">
    <source>
        <dbReference type="HAMAP-Rule" id="MF_01309"/>
    </source>
</evidence>
<keyword evidence="2 8" id="KW-0699">rRNA-binding</keyword>
<dbReference type="STRING" id="1801735.A2645_01525"/>
<comment type="function">
    <text evidence="6 8">Binds the lower part of the 30S subunit head. Binds mRNA in the 70S ribosome, positioning it for translation.</text>
</comment>
<comment type="similarity">
    <text evidence="1 8 9">Belongs to the universal ribosomal protein uS3 family.</text>
</comment>
<evidence type="ECO:0000313" key="12">
    <source>
        <dbReference type="Proteomes" id="UP000182253"/>
    </source>
</evidence>
<keyword evidence="3 8" id="KW-0694">RNA-binding</keyword>
<evidence type="ECO:0000256" key="5">
    <source>
        <dbReference type="ARBA" id="ARBA00023274"/>
    </source>
</evidence>
<dbReference type="PROSITE" id="PS50823">
    <property type="entry name" value="KH_TYPE_2"/>
    <property type="match status" value="1"/>
</dbReference>
<organism evidence="11 12">
    <name type="scientific">Candidatus Nomurabacteria bacterium RIFCSPHIGHO2_01_FULL_39_9</name>
    <dbReference type="NCBI Taxonomy" id="1801735"/>
    <lineage>
        <taxon>Bacteria</taxon>
        <taxon>Candidatus Nomuraibacteriota</taxon>
    </lineage>
</organism>
<protein>
    <recommendedName>
        <fullName evidence="7 8">Small ribosomal subunit protein uS3</fullName>
    </recommendedName>
</protein>
<comment type="subunit">
    <text evidence="8">Part of the 30S ribosomal subunit. Forms a tight complex with proteins S10 and S14.</text>
</comment>
<dbReference type="GO" id="GO:0022627">
    <property type="term" value="C:cytosolic small ribosomal subunit"/>
    <property type="evidence" value="ECO:0007669"/>
    <property type="project" value="TreeGrafter"/>
</dbReference>
<dbReference type="PANTHER" id="PTHR11760">
    <property type="entry name" value="30S/40S RIBOSOMAL PROTEIN S3"/>
    <property type="match status" value="1"/>
</dbReference>
<reference evidence="11 12" key="1">
    <citation type="journal article" date="2016" name="Nat. Commun.">
        <title>Thousands of microbial genomes shed light on interconnected biogeochemical processes in an aquifer system.</title>
        <authorList>
            <person name="Anantharaman K."/>
            <person name="Brown C.T."/>
            <person name="Hug L.A."/>
            <person name="Sharon I."/>
            <person name="Castelle C.J."/>
            <person name="Probst A.J."/>
            <person name="Thomas B.C."/>
            <person name="Singh A."/>
            <person name="Wilkins M.J."/>
            <person name="Karaoz U."/>
            <person name="Brodie E.L."/>
            <person name="Williams K.H."/>
            <person name="Hubbard S.S."/>
            <person name="Banfield J.F."/>
        </authorList>
    </citation>
    <scope>NUCLEOTIDE SEQUENCE [LARGE SCALE GENOMIC DNA]</scope>
</reference>
<evidence type="ECO:0000256" key="9">
    <source>
        <dbReference type="RuleBase" id="RU003624"/>
    </source>
</evidence>
<evidence type="ECO:0000256" key="7">
    <source>
        <dbReference type="ARBA" id="ARBA00035257"/>
    </source>
</evidence>
<evidence type="ECO:0000259" key="10">
    <source>
        <dbReference type="PROSITE" id="PS50823"/>
    </source>
</evidence>
<evidence type="ECO:0000313" key="11">
    <source>
        <dbReference type="EMBL" id="OGI61372.1"/>
    </source>
</evidence>